<keyword evidence="3" id="KW-1185">Reference proteome</keyword>
<comment type="caution">
    <text evidence="2">The sequence shown here is derived from an EMBL/GenBank/DDBJ whole genome shotgun (WGS) entry which is preliminary data.</text>
</comment>
<evidence type="ECO:0000256" key="1">
    <source>
        <dbReference type="SAM" id="MobiDB-lite"/>
    </source>
</evidence>
<feature type="compositionally biased region" description="Low complexity" evidence="1">
    <location>
        <begin position="101"/>
        <end position="110"/>
    </location>
</feature>
<organism evidence="2 3">
    <name type="scientific">Synaphobranchus kaupii</name>
    <name type="common">Kaup's arrowtooth eel</name>
    <dbReference type="NCBI Taxonomy" id="118154"/>
    <lineage>
        <taxon>Eukaryota</taxon>
        <taxon>Metazoa</taxon>
        <taxon>Chordata</taxon>
        <taxon>Craniata</taxon>
        <taxon>Vertebrata</taxon>
        <taxon>Euteleostomi</taxon>
        <taxon>Actinopterygii</taxon>
        <taxon>Neopterygii</taxon>
        <taxon>Teleostei</taxon>
        <taxon>Anguilliformes</taxon>
        <taxon>Synaphobranchidae</taxon>
        <taxon>Synaphobranchus</taxon>
    </lineage>
</organism>
<gene>
    <name evidence="2" type="ORF">SKAU_G00122450</name>
</gene>
<evidence type="ECO:0000313" key="3">
    <source>
        <dbReference type="Proteomes" id="UP001152622"/>
    </source>
</evidence>
<proteinExistence type="predicted"/>
<name>A0A9Q1FP20_SYNKA</name>
<dbReference type="Proteomes" id="UP001152622">
    <property type="component" value="Chromosome 4"/>
</dbReference>
<reference evidence="2" key="1">
    <citation type="journal article" date="2023" name="Science">
        <title>Genome structures resolve the early diversification of teleost fishes.</title>
        <authorList>
            <person name="Parey E."/>
            <person name="Louis A."/>
            <person name="Montfort J."/>
            <person name="Bouchez O."/>
            <person name="Roques C."/>
            <person name="Iampietro C."/>
            <person name="Lluch J."/>
            <person name="Castinel A."/>
            <person name="Donnadieu C."/>
            <person name="Desvignes T."/>
            <person name="Floi Bucao C."/>
            <person name="Jouanno E."/>
            <person name="Wen M."/>
            <person name="Mejri S."/>
            <person name="Dirks R."/>
            <person name="Jansen H."/>
            <person name="Henkel C."/>
            <person name="Chen W.J."/>
            <person name="Zahm M."/>
            <person name="Cabau C."/>
            <person name="Klopp C."/>
            <person name="Thompson A.W."/>
            <person name="Robinson-Rechavi M."/>
            <person name="Braasch I."/>
            <person name="Lecointre G."/>
            <person name="Bobe J."/>
            <person name="Postlethwait J.H."/>
            <person name="Berthelot C."/>
            <person name="Roest Crollius H."/>
            <person name="Guiguen Y."/>
        </authorList>
    </citation>
    <scope>NUCLEOTIDE SEQUENCE</scope>
    <source>
        <strain evidence="2">WJC10195</strain>
    </source>
</reference>
<feature type="region of interest" description="Disordered" evidence="1">
    <location>
        <begin position="94"/>
        <end position="123"/>
    </location>
</feature>
<accession>A0A9Q1FP20</accession>
<protein>
    <submittedName>
        <fullName evidence="2">Uncharacterized protein</fullName>
    </submittedName>
</protein>
<dbReference type="EMBL" id="JAINUF010000004">
    <property type="protein sequence ID" value="KAJ8363414.1"/>
    <property type="molecule type" value="Genomic_DNA"/>
</dbReference>
<dbReference type="AlphaFoldDB" id="A0A9Q1FP20"/>
<evidence type="ECO:0000313" key="2">
    <source>
        <dbReference type="EMBL" id="KAJ8363414.1"/>
    </source>
</evidence>
<sequence length="123" mass="12910">MEWSVQTEQKTDGAPLEDPVRLHFLRGQASDPERLVPRVLQIGSALHSAQRLGLVGPPHGLQHSLPAGLTASSLPRTPGASVLLPCAVAPGVVSPEDQRRQITGQTGQGRNADARTNGKTGKG</sequence>